<reference evidence="9 10" key="1">
    <citation type="journal article" date="2023" name="Int. J. Syst. Evol. Microbiol.">
        <title>Terrisporobacter hibernicus sp. nov., isolated from bovine faeces in Northern Ireland.</title>
        <authorList>
            <person name="Mitchell M."/>
            <person name="Nguyen S.V."/>
            <person name="Connor M."/>
            <person name="Fairley D.J."/>
            <person name="Donoghue O."/>
            <person name="Marshall H."/>
            <person name="Koolman L."/>
            <person name="McMullan G."/>
            <person name="Schaffer K.E."/>
            <person name="McGrath J.W."/>
            <person name="Fanning S."/>
        </authorList>
    </citation>
    <scope>NUCLEOTIDE SEQUENCE [LARGE SCALE GENOMIC DNA]</scope>
    <source>
        <strain evidence="9 10">MCA3</strain>
    </source>
</reference>
<evidence type="ECO:0000256" key="3">
    <source>
        <dbReference type="ARBA" id="ARBA00022448"/>
    </source>
</evidence>
<dbReference type="PROSITE" id="PS50893">
    <property type="entry name" value="ABC_TRANSPORTER_2"/>
    <property type="match status" value="1"/>
</dbReference>
<comment type="subcellular location">
    <subcellularLocation>
        <location evidence="1">Cell membrane</location>
        <topology evidence="1">Peripheral membrane protein</topology>
    </subcellularLocation>
</comment>
<accession>A0AAX2ZEC3</accession>
<keyword evidence="5" id="KW-0547">Nucleotide-binding</keyword>
<dbReference type="EMBL" id="CP081135">
    <property type="protein sequence ID" value="UEL47693.1"/>
    <property type="molecule type" value="Genomic_DNA"/>
</dbReference>
<evidence type="ECO:0000256" key="4">
    <source>
        <dbReference type="ARBA" id="ARBA00022475"/>
    </source>
</evidence>
<dbReference type="InterPro" id="IPR027417">
    <property type="entry name" value="P-loop_NTPase"/>
</dbReference>
<dbReference type="InterPro" id="IPR003439">
    <property type="entry name" value="ABC_transporter-like_ATP-bd"/>
</dbReference>
<keyword evidence="10" id="KW-1185">Reference proteome</keyword>
<evidence type="ECO:0000256" key="2">
    <source>
        <dbReference type="ARBA" id="ARBA00005417"/>
    </source>
</evidence>
<dbReference type="NCBIfam" id="TIGR01727">
    <property type="entry name" value="oligo_HPY"/>
    <property type="match status" value="1"/>
</dbReference>
<gene>
    <name evidence="9" type="ORF">JW646_19065</name>
</gene>
<dbReference type="GO" id="GO:0016887">
    <property type="term" value="F:ATP hydrolysis activity"/>
    <property type="evidence" value="ECO:0007669"/>
    <property type="project" value="InterPro"/>
</dbReference>
<dbReference type="Gene3D" id="3.40.50.300">
    <property type="entry name" value="P-loop containing nucleotide triphosphate hydrolases"/>
    <property type="match status" value="1"/>
</dbReference>
<dbReference type="GO" id="GO:0015833">
    <property type="term" value="P:peptide transport"/>
    <property type="evidence" value="ECO:0007669"/>
    <property type="project" value="InterPro"/>
</dbReference>
<protein>
    <submittedName>
        <fullName evidence="9">ABC transporter ATP-binding protein</fullName>
    </submittedName>
</protein>
<comment type="similarity">
    <text evidence="2">Belongs to the ABC transporter superfamily.</text>
</comment>
<dbReference type="GO" id="GO:0005524">
    <property type="term" value="F:ATP binding"/>
    <property type="evidence" value="ECO:0007669"/>
    <property type="project" value="UniProtKB-KW"/>
</dbReference>
<evidence type="ECO:0000256" key="5">
    <source>
        <dbReference type="ARBA" id="ARBA00022741"/>
    </source>
</evidence>
<keyword evidence="3" id="KW-0813">Transport</keyword>
<name>A0AAX2ZEC3_9FIRM</name>
<dbReference type="Pfam" id="PF08352">
    <property type="entry name" value="oligo_HPY"/>
    <property type="match status" value="1"/>
</dbReference>
<dbReference type="CDD" id="cd03257">
    <property type="entry name" value="ABC_NikE_OppD_transporters"/>
    <property type="match status" value="1"/>
</dbReference>
<evidence type="ECO:0000313" key="9">
    <source>
        <dbReference type="EMBL" id="UEL47693.1"/>
    </source>
</evidence>
<dbReference type="AlphaFoldDB" id="A0AAX2ZEC3"/>
<evidence type="ECO:0000256" key="6">
    <source>
        <dbReference type="ARBA" id="ARBA00022840"/>
    </source>
</evidence>
<dbReference type="SUPFAM" id="SSF52540">
    <property type="entry name" value="P-loop containing nucleoside triphosphate hydrolases"/>
    <property type="match status" value="1"/>
</dbReference>
<dbReference type="Pfam" id="PF00005">
    <property type="entry name" value="ABC_tran"/>
    <property type="match status" value="1"/>
</dbReference>
<dbReference type="GO" id="GO:0005886">
    <property type="term" value="C:plasma membrane"/>
    <property type="evidence" value="ECO:0007669"/>
    <property type="project" value="UniProtKB-SubCell"/>
</dbReference>
<organism evidence="9 10">
    <name type="scientific">Terrisporobacter hibernicus</name>
    <dbReference type="NCBI Taxonomy" id="2813371"/>
    <lineage>
        <taxon>Bacteria</taxon>
        <taxon>Bacillati</taxon>
        <taxon>Bacillota</taxon>
        <taxon>Clostridia</taxon>
        <taxon>Peptostreptococcales</taxon>
        <taxon>Peptostreptococcaceae</taxon>
        <taxon>Terrisporobacter</taxon>
    </lineage>
</organism>
<evidence type="ECO:0000256" key="7">
    <source>
        <dbReference type="ARBA" id="ARBA00023136"/>
    </source>
</evidence>
<keyword evidence="4" id="KW-1003">Cell membrane</keyword>
<keyword evidence="6 9" id="KW-0067">ATP-binding</keyword>
<dbReference type="PANTHER" id="PTHR43297">
    <property type="entry name" value="OLIGOPEPTIDE TRANSPORT ATP-BINDING PROTEIN APPD"/>
    <property type="match status" value="1"/>
</dbReference>
<dbReference type="InterPro" id="IPR050388">
    <property type="entry name" value="ABC_Ni/Peptide_Import"/>
</dbReference>
<dbReference type="KEGG" id="tem:JW646_19065"/>
<dbReference type="RefSeq" id="WP_228416025.1">
    <property type="nucleotide sequence ID" value="NZ_CP081135.1"/>
</dbReference>
<evidence type="ECO:0000313" key="10">
    <source>
        <dbReference type="Proteomes" id="UP001198983"/>
    </source>
</evidence>
<dbReference type="SMART" id="SM00382">
    <property type="entry name" value="AAA"/>
    <property type="match status" value="1"/>
</dbReference>
<dbReference type="InterPro" id="IPR013563">
    <property type="entry name" value="Oligopep_ABC_C"/>
</dbReference>
<dbReference type="Proteomes" id="UP001198983">
    <property type="component" value="Chromosome"/>
</dbReference>
<proteinExistence type="inferred from homology"/>
<evidence type="ECO:0000259" key="8">
    <source>
        <dbReference type="PROSITE" id="PS50893"/>
    </source>
</evidence>
<dbReference type="FunFam" id="3.40.50.300:FF:000016">
    <property type="entry name" value="Oligopeptide ABC transporter ATP-binding component"/>
    <property type="match status" value="1"/>
</dbReference>
<dbReference type="InterPro" id="IPR003593">
    <property type="entry name" value="AAA+_ATPase"/>
</dbReference>
<dbReference type="PANTHER" id="PTHR43297:SF2">
    <property type="entry name" value="DIPEPTIDE TRANSPORT ATP-BINDING PROTEIN DPPD"/>
    <property type="match status" value="1"/>
</dbReference>
<feature type="domain" description="ABC transporter" evidence="8">
    <location>
        <begin position="5"/>
        <end position="251"/>
    </location>
</feature>
<sequence>MKTILETKNLCVSYGNTKILDHINISINKGEILGIVGESGSGKSTLLKSLVNLLPPNGKIEKGSIYYKNMDLVNLSKEELRQIRGKEISMVFQNSGASLCPIRTIEKQFIETAKAHDNISKEEIRKNIHEIFAKIHLKDVNRILKSYPFELSGGMNQRVGIALAMLSKPSIILADEPTSALDVTAQAQVVKALMTLRDEFNTSIIIITHNMGVVSHMVDKVAVMYGGSIIEYGSKKDVIHRPLHPYTQMLIKSTPNMKKGELCGIPGKSPIFGENKKACAFANRCNKSISKCLKEAPSSVNYENSIVSCHLYKEVAQKEIII</sequence>
<keyword evidence="7" id="KW-0472">Membrane</keyword>
<evidence type="ECO:0000256" key="1">
    <source>
        <dbReference type="ARBA" id="ARBA00004202"/>
    </source>
</evidence>